<comment type="caution">
    <text evidence="1">The sequence shown here is derived from an EMBL/GenBank/DDBJ whole genome shotgun (WGS) entry which is preliminary data.</text>
</comment>
<dbReference type="EMBL" id="PKSM01000016">
    <property type="protein sequence ID" value="POW21812.1"/>
    <property type="molecule type" value="Genomic_DNA"/>
</dbReference>
<evidence type="ECO:0000313" key="1">
    <source>
        <dbReference type="EMBL" id="POW21812.1"/>
    </source>
</evidence>
<reference evidence="2" key="3">
    <citation type="journal article" date="2018" name="Mol. Plant Microbe Interact.">
        <title>Genome sequence resources for the wheat stripe rust pathogen (Puccinia striiformis f. sp. tritici) and the barley stripe rust pathogen (Puccinia striiformis f. sp. hordei).</title>
        <authorList>
            <person name="Xia C."/>
            <person name="Wang M."/>
            <person name="Yin C."/>
            <person name="Cornejo O.E."/>
            <person name="Hulbert S.H."/>
            <person name="Chen X."/>
        </authorList>
    </citation>
    <scope>NUCLEOTIDE SEQUENCE [LARGE SCALE GENOMIC DNA]</scope>
    <source>
        <strain evidence="2">93TX-2</strain>
    </source>
</reference>
<gene>
    <name evidence="1" type="ORF">PSHT_01935</name>
</gene>
<accession>A0A2S4WJ59</accession>
<reference evidence="2" key="2">
    <citation type="journal article" date="2018" name="BMC Genomics">
        <title>Genomic insights into host adaptation between the wheat stripe rust pathogen (Puccinia striiformis f. sp. tritici) and the barley stripe rust pathogen (Puccinia striiformis f. sp. hordei).</title>
        <authorList>
            <person name="Xia C."/>
            <person name="Wang M."/>
            <person name="Yin C."/>
            <person name="Cornejo O.E."/>
            <person name="Hulbert S.H."/>
            <person name="Chen X."/>
        </authorList>
    </citation>
    <scope>NUCLEOTIDE SEQUENCE [LARGE SCALE GENOMIC DNA]</scope>
    <source>
        <strain evidence="2">93TX-2</strain>
    </source>
</reference>
<sequence length="111" mass="11793">PYNLPKDSKCNAGDIPTCCNVKATELLKTKKGFTLEERISGDTGCLAAKKQNTGAPGCGSQIPCPQDRNAFCIDGTQNSKTDSNTFVPFNLPKDSKCNTGDIPTCCDGRTT</sequence>
<feature type="non-terminal residue" evidence="1">
    <location>
        <position position="111"/>
    </location>
</feature>
<organism evidence="1 2">
    <name type="scientific">Puccinia striiformis</name>
    <dbReference type="NCBI Taxonomy" id="27350"/>
    <lineage>
        <taxon>Eukaryota</taxon>
        <taxon>Fungi</taxon>
        <taxon>Dikarya</taxon>
        <taxon>Basidiomycota</taxon>
        <taxon>Pucciniomycotina</taxon>
        <taxon>Pucciniomycetes</taxon>
        <taxon>Pucciniales</taxon>
        <taxon>Pucciniaceae</taxon>
        <taxon>Puccinia</taxon>
    </lineage>
</organism>
<dbReference type="VEuPathDB" id="FungiDB:PSHT_01935"/>
<name>A0A2S4WJ59_9BASI</name>
<evidence type="ECO:0000313" key="2">
    <source>
        <dbReference type="Proteomes" id="UP000238274"/>
    </source>
</evidence>
<reference evidence="1 2" key="1">
    <citation type="submission" date="2017-12" db="EMBL/GenBank/DDBJ databases">
        <title>Gene loss provides genomic basis for host adaptation in cereal stripe rust fungi.</title>
        <authorList>
            <person name="Xia C."/>
        </authorList>
    </citation>
    <scope>NUCLEOTIDE SEQUENCE [LARGE SCALE GENOMIC DNA]</scope>
    <source>
        <strain evidence="1 2">93TX-2</strain>
    </source>
</reference>
<feature type="non-terminal residue" evidence="1">
    <location>
        <position position="1"/>
    </location>
</feature>
<dbReference type="AlphaFoldDB" id="A0A2S4WJ59"/>
<protein>
    <submittedName>
        <fullName evidence="1">Uncharacterized protein</fullName>
    </submittedName>
</protein>
<keyword evidence="2" id="KW-1185">Reference proteome</keyword>
<dbReference type="VEuPathDB" id="FungiDB:PSTT_11264"/>
<dbReference type="Proteomes" id="UP000238274">
    <property type="component" value="Unassembled WGS sequence"/>
</dbReference>
<proteinExistence type="predicted"/>